<name>A0ABS4I9J1_9BACL</name>
<comment type="caution">
    <text evidence="1">The sequence shown here is derived from an EMBL/GenBank/DDBJ whole genome shotgun (WGS) entry which is preliminary data.</text>
</comment>
<protein>
    <recommendedName>
        <fullName evidence="3">DUF4279 domain-containing protein</fullName>
    </recommendedName>
</protein>
<evidence type="ECO:0000313" key="1">
    <source>
        <dbReference type="EMBL" id="MBP1967151.1"/>
    </source>
</evidence>
<keyword evidence="2" id="KW-1185">Reference proteome</keyword>
<reference evidence="1 2" key="1">
    <citation type="submission" date="2021-03" db="EMBL/GenBank/DDBJ databases">
        <title>Genomic Encyclopedia of Type Strains, Phase IV (KMG-IV): sequencing the most valuable type-strain genomes for metagenomic binning, comparative biology and taxonomic classification.</title>
        <authorList>
            <person name="Goeker M."/>
        </authorList>
    </citation>
    <scope>NUCLEOTIDE SEQUENCE [LARGE SCALE GENOMIC DNA]</scope>
    <source>
        <strain evidence="1 2">DSM 24950</strain>
    </source>
</reference>
<dbReference type="Proteomes" id="UP001519344">
    <property type="component" value="Unassembled WGS sequence"/>
</dbReference>
<proteinExistence type="predicted"/>
<organism evidence="1 2">
    <name type="scientific">Paenibacillus aceris</name>
    <dbReference type="NCBI Taxonomy" id="869555"/>
    <lineage>
        <taxon>Bacteria</taxon>
        <taxon>Bacillati</taxon>
        <taxon>Bacillota</taxon>
        <taxon>Bacilli</taxon>
        <taxon>Bacillales</taxon>
        <taxon>Paenibacillaceae</taxon>
        <taxon>Paenibacillus</taxon>
    </lineage>
</organism>
<evidence type="ECO:0008006" key="3">
    <source>
        <dbReference type="Google" id="ProtNLM"/>
    </source>
</evidence>
<accession>A0ABS4I9J1</accession>
<sequence length="193" mass="22823">MAKFISFEEQFETLSSLGFTLCNGLSEEDLMNKFEMERYEERPYRTLLVAMGSNKYTNGTFTSYSNNIWYFDTKCILNHGDYIKISNRLCSLTKDLLRLEEVEDYVDIEEEKAWLRFKHNGVEYHWDFQVDRAWVDVNVFVKFYELLKTVDTTISFTYLDLGGQDLLIGCCSEENFLKIIETTGLEFKWLVTD</sequence>
<dbReference type="RefSeq" id="WP_167057071.1">
    <property type="nucleotide sequence ID" value="NZ_JAAOZR010000014.1"/>
</dbReference>
<gene>
    <name evidence="1" type="ORF">J2Z65_006415</name>
</gene>
<evidence type="ECO:0000313" key="2">
    <source>
        <dbReference type="Proteomes" id="UP001519344"/>
    </source>
</evidence>
<dbReference type="EMBL" id="JAGGKV010000029">
    <property type="protein sequence ID" value="MBP1967151.1"/>
    <property type="molecule type" value="Genomic_DNA"/>
</dbReference>